<dbReference type="InterPro" id="IPR036514">
    <property type="entry name" value="SGNH_hydro_sf"/>
</dbReference>
<evidence type="ECO:0000256" key="1">
    <source>
        <dbReference type="SAM" id="SignalP"/>
    </source>
</evidence>
<proteinExistence type="predicted"/>
<dbReference type="STRING" id="1005945.SAMN05216561_10732"/>
<dbReference type="SUPFAM" id="SSF52266">
    <property type="entry name" value="SGNH hydrolase"/>
    <property type="match status" value="1"/>
</dbReference>
<feature type="signal peptide" evidence="1">
    <location>
        <begin position="1"/>
        <end position="20"/>
    </location>
</feature>
<dbReference type="RefSeq" id="WP_143099710.1">
    <property type="nucleotide sequence ID" value="NZ_BKAF01000008.1"/>
</dbReference>
<name>A0A1I3H4I0_9ACTN</name>
<keyword evidence="1" id="KW-0732">Signal</keyword>
<feature type="chain" id="PRO_5039375628" evidence="1">
    <location>
        <begin position="21"/>
        <end position="389"/>
    </location>
</feature>
<evidence type="ECO:0000313" key="3">
    <source>
        <dbReference type="Proteomes" id="UP000198649"/>
    </source>
</evidence>
<reference evidence="2 3" key="1">
    <citation type="submission" date="2016-10" db="EMBL/GenBank/DDBJ databases">
        <authorList>
            <person name="de Groot N.N."/>
        </authorList>
    </citation>
    <scope>NUCLEOTIDE SEQUENCE [LARGE SCALE GENOMIC DNA]</scope>
    <source>
        <strain evidence="2 3">CGMCC 1.11156</strain>
    </source>
</reference>
<keyword evidence="3" id="KW-1185">Reference proteome</keyword>
<protein>
    <submittedName>
        <fullName evidence="2">Lysophospholipase L1</fullName>
    </submittedName>
</protein>
<dbReference type="Proteomes" id="UP000198649">
    <property type="component" value="Unassembled WGS sequence"/>
</dbReference>
<dbReference type="Gene3D" id="3.40.50.1110">
    <property type="entry name" value="SGNH hydrolase"/>
    <property type="match status" value="1"/>
</dbReference>
<organism evidence="2 3">
    <name type="scientific">Nocardioides psychrotolerans</name>
    <dbReference type="NCBI Taxonomy" id="1005945"/>
    <lineage>
        <taxon>Bacteria</taxon>
        <taxon>Bacillati</taxon>
        <taxon>Actinomycetota</taxon>
        <taxon>Actinomycetes</taxon>
        <taxon>Propionibacteriales</taxon>
        <taxon>Nocardioidaceae</taxon>
        <taxon>Nocardioides</taxon>
    </lineage>
</organism>
<dbReference type="OrthoDB" id="3790537at2"/>
<gene>
    <name evidence="2" type="ORF">SAMN05216561_10732</name>
</gene>
<evidence type="ECO:0000313" key="2">
    <source>
        <dbReference type="EMBL" id="SFI30675.1"/>
    </source>
</evidence>
<dbReference type="AlphaFoldDB" id="A0A1I3H4I0"/>
<dbReference type="EMBL" id="FOQG01000007">
    <property type="protein sequence ID" value="SFI30675.1"/>
    <property type="molecule type" value="Genomic_DNA"/>
</dbReference>
<sequence>MPPRQPVLRAALRSALLALAAGLVTSLVVVAGVATQAVPVQADPGTEQERVARAELGSFDARLGPRACALLGRAWTSQGCSRTTCARAADKARLNANAEMCFTRSGASFGRAIDFRVCRALHRPWIAEVNLCASNPARTSSVVAAARQCVGATKDYVMVRERAARWDECVTPSRRRDLERIARRTGTTLRIVALQRSRTLCALRDHTSYVDGICRSVPPTTTQGPPSGTLLVGDSLSWRANDELARLRPQWTLDGLPGRRVSQLLVRIRDHLATQVAPSTLVVALGTNSTTSWTKQDYLDATALVPEETRVLFVTPYRADVGNDAAAVSRVDSYDRWMREITAARPHTCLADWRSLVVDDPDLLVDGTHQTPDGEAVWAQLVSSSWDAC</sequence>
<accession>A0A1I3H4I0</accession>